<evidence type="ECO:0000313" key="4">
    <source>
        <dbReference type="EMBL" id="MBT9311009.1"/>
    </source>
</evidence>
<evidence type="ECO:0000313" key="5">
    <source>
        <dbReference type="Proteomes" id="UP001196661"/>
    </source>
</evidence>
<feature type="chain" id="PRO_5045796338" evidence="2">
    <location>
        <begin position="24"/>
        <end position="370"/>
    </location>
</feature>
<dbReference type="InterPro" id="IPR036514">
    <property type="entry name" value="SGNH_hydro_sf"/>
</dbReference>
<dbReference type="InterPro" id="IPR001087">
    <property type="entry name" value="GDSL"/>
</dbReference>
<protein>
    <submittedName>
        <fullName evidence="4">SGNH/GDSL hydrolase family protein</fullName>
    </submittedName>
</protein>
<proteinExistence type="predicted"/>
<dbReference type="SUPFAM" id="SSF52266">
    <property type="entry name" value="SGNH hydrolase"/>
    <property type="match status" value="1"/>
</dbReference>
<evidence type="ECO:0000256" key="1">
    <source>
        <dbReference type="ARBA" id="ARBA00022801"/>
    </source>
</evidence>
<dbReference type="GO" id="GO:0016787">
    <property type="term" value="F:hydrolase activity"/>
    <property type="evidence" value="ECO:0007669"/>
    <property type="project" value="UniProtKB-KW"/>
</dbReference>
<organism evidence="4 5">
    <name type="scientific">Leptothoe kymatousa TAU-MAC 1615</name>
    <dbReference type="NCBI Taxonomy" id="2364775"/>
    <lineage>
        <taxon>Bacteria</taxon>
        <taxon>Bacillati</taxon>
        <taxon>Cyanobacteriota</taxon>
        <taxon>Cyanophyceae</taxon>
        <taxon>Nodosilineales</taxon>
        <taxon>Cymatolegaceae</taxon>
        <taxon>Leptothoe</taxon>
        <taxon>Leptothoe kymatousa</taxon>
    </lineage>
</organism>
<dbReference type="Gene3D" id="3.40.50.1110">
    <property type="entry name" value="SGNH hydrolase"/>
    <property type="match status" value="1"/>
</dbReference>
<feature type="domain" description="Ice-binding protein C-terminal" evidence="3">
    <location>
        <begin position="342"/>
        <end position="361"/>
    </location>
</feature>
<dbReference type="PROSITE" id="PS51257">
    <property type="entry name" value="PROKAR_LIPOPROTEIN"/>
    <property type="match status" value="1"/>
</dbReference>
<dbReference type="Pfam" id="PF07589">
    <property type="entry name" value="PEP-CTERM"/>
    <property type="match status" value="1"/>
</dbReference>
<dbReference type="InterPro" id="IPR013424">
    <property type="entry name" value="Ice-binding_C"/>
</dbReference>
<gene>
    <name evidence="4" type="ORF">IXB28_02215</name>
</gene>
<accession>A0ABS5Y0N8</accession>
<reference evidence="4 5" key="1">
    <citation type="journal article" date="2021" name="Mar. Drugs">
        <title>Genome Reduction and Secondary Metabolism of the Marine Sponge-Associated Cyanobacterium Leptothoe.</title>
        <authorList>
            <person name="Konstantinou D."/>
            <person name="Popin R.V."/>
            <person name="Fewer D.P."/>
            <person name="Sivonen K."/>
            <person name="Gkelis S."/>
        </authorList>
    </citation>
    <scope>NUCLEOTIDE SEQUENCE [LARGE SCALE GENOMIC DNA]</scope>
    <source>
        <strain evidence="4 5">TAU-MAC 1615</strain>
    </source>
</reference>
<dbReference type="Pfam" id="PF00657">
    <property type="entry name" value="Lipase_GDSL"/>
    <property type="match status" value="1"/>
</dbReference>
<dbReference type="InterPro" id="IPR051058">
    <property type="entry name" value="GDSL_Est/Lipase"/>
</dbReference>
<dbReference type="PANTHER" id="PTHR45648:SF22">
    <property type="entry name" value="GDSL LIPASE_ACYLHYDROLASE FAMILY PROTEIN (AFU_ORTHOLOGUE AFUA_4G14700)"/>
    <property type="match status" value="1"/>
</dbReference>
<dbReference type="Proteomes" id="UP001196661">
    <property type="component" value="Unassembled WGS sequence"/>
</dbReference>
<name>A0ABS5Y0N8_9CYAN</name>
<evidence type="ECO:0000256" key="2">
    <source>
        <dbReference type="SAM" id="SignalP"/>
    </source>
</evidence>
<dbReference type="CDD" id="cd01846">
    <property type="entry name" value="fatty_acyltransferase_like"/>
    <property type="match status" value="1"/>
</dbReference>
<sequence>MKKTLFAISLAISSCLVSLEARAASFTALNIFGDSLVDSGNLFNLTSALSPLGLPALPPSPPYAQKSSNGPIWIDNVGQALGLSPILATDLALNPTAPVPTQGINFAFTGALSSDIHILDDDVPPLASFLPGFQDQIAAFSGLSSIVPADPNALYVVWVGGNDYNEAFFNPASLQVPTLDQLPDFVTDNILGGLNQLASLGAKEFLVLNLPDIGEAPVADFLDAQTPVNIPATLNQLIAGHNSLLATKLDAFSQTQPGVNVTTLDINTLFDDLLTTPSAFGLTNVTDSCLINYEPGFQFDGVCDNPDEFLFWDDVHPTAAASRVISDVALATLAPPAGQPASVPEPGSFMALFAMGVMGSGSLFLNKKRI</sequence>
<feature type="signal peptide" evidence="2">
    <location>
        <begin position="1"/>
        <end position="23"/>
    </location>
</feature>
<evidence type="ECO:0000259" key="3">
    <source>
        <dbReference type="Pfam" id="PF07589"/>
    </source>
</evidence>
<keyword evidence="5" id="KW-1185">Reference proteome</keyword>
<dbReference type="EMBL" id="JADOER010000003">
    <property type="protein sequence ID" value="MBT9311009.1"/>
    <property type="molecule type" value="Genomic_DNA"/>
</dbReference>
<keyword evidence="1 4" id="KW-0378">Hydrolase</keyword>
<dbReference type="PANTHER" id="PTHR45648">
    <property type="entry name" value="GDSL LIPASE/ACYLHYDROLASE FAMILY PROTEIN (AFU_ORTHOLOGUE AFUA_4G14700)"/>
    <property type="match status" value="1"/>
</dbReference>
<dbReference type="RefSeq" id="WP_215616919.1">
    <property type="nucleotide sequence ID" value="NZ_JADOER010000003.1"/>
</dbReference>
<keyword evidence="2" id="KW-0732">Signal</keyword>
<comment type="caution">
    <text evidence="4">The sequence shown here is derived from an EMBL/GenBank/DDBJ whole genome shotgun (WGS) entry which is preliminary data.</text>
</comment>